<organism evidence="3 4">
    <name type="scientific">Actinomortierella ambigua</name>
    <dbReference type="NCBI Taxonomy" id="1343610"/>
    <lineage>
        <taxon>Eukaryota</taxon>
        <taxon>Fungi</taxon>
        <taxon>Fungi incertae sedis</taxon>
        <taxon>Mucoromycota</taxon>
        <taxon>Mortierellomycotina</taxon>
        <taxon>Mortierellomycetes</taxon>
        <taxon>Mortierellales</taxon>
        <taxon>Mortierellaceae</taxon>
        <taxon>Actinomortierella</taxon>
    </lineage>
</organism>
<dbReference type="Proteomes" id="UP000807716">
    <property type="component" value="Unassembled WGS sequence"/>
</dbReference>
<feature type="chain" id="PRO_5040508044" evidence="2">
    <location>
        <begin position="18"/>
        <end position="519"/>
    </location>
</feature>
<evidence type="ECO:0000313" key="4">
    <source>
        <dbReference type="Proteomes" id="UP000807716"/>
    </source>
</evidence>
<evidence type="ECO:0000313" key="3">
    <source>
        <dbReference type="EMBL" id="KAG0265377.1"/>
    </source>
</evidence>
<keyword evidence="4" id="KW-1185">Reference proteome</keyword>
<feature type="signal peptide" evidence="2">
    <location>
        <begin position="1"/>
        <end position="17"/>
    </location>
</feature>
<dbReference type="AlphaFoldDB" id="A0A9P6QDD6"/>
<feature type="compositionally biased region" description="Polar residues" evidence="1">
    <location>
        <begin position="329"/>
        <end position="342"/>
    </location>
</feature>
<gene>
    <name evidence="3" type="ORF">DFQ27_000664</name>
</gene>
<feature type="compositionally biased region" description="Basic residues" evidence="1">
    <location>
        <begin position="297"/>
        <end position="318"/>
    </location>
</feature>
<dbReference type="EMBL" id="JAAAJB010000118">
    <property type="protein sequence ID" value="KAG0265377.1"/>
    <property type="molecule type" value="Genomic_DNA"/>
</dbReference>
<keyword evidence="2" id="KW-0732">Signal</keyword>
<feature type="compositionally biased region" description="Polar residues" evidence="1">
    <location>
        <begin position="509"/>
        <end position="519"/>
    </location>
</feature>
<evidence type="ECO:0000256" key="1">
    <source>
        <dbReference type="SAM" id="MobiDB-lite"/>
    </source>
</evidence>
<sequence length="519" mass="59406">MKLHIISLALVASVALARPIPGEASQLDTRTLVGDEYTVHNQVDNSVGKSTFSIDHNGDSSVRKGLLYDIVNNDQDNDDRFLRRSLLGDLLGSDSTSIENINDNSKHKETVNKHHNKDVSIQEIEDAERRRRHRHRHHNGWDDGECFDRRSDEQHLERRGLLDGLLGSSRTSISNVNDNSKTTKTYNSHKNTHKDIRYRNHRGDRRFRKRDDDEEDLDEQDDEEYDEADEEEEEEGEEEEEDVDAETKTQDEEAVKEEADKVVKNERRGLLGDSSTSIRNVNDNSKSSKTYNSYDSRKHHYDSRGSNCRRRHRHHRYDKRGSPMDAESVSDNSPQRGESLNVMDTETAKPNNNVERSIATEVETIEYEVEEPWTAKRNDNEKRSVSRTHIEFESVSKDGAEGASIAAEDGQALEKVEDHKRSLVTIQIINTNTNRNSREANLIYTVTPVRSRSSHKKGPSQPSAHRRHRSRAPDHPNKKQPQQQQQEVKHPMKGSKGGSNKGHHDSNRPFPQSKTGQEA</sequence>
<comment type="caution">
    <text evidence="3">The sequence shown here is derived from an EMBL/GenBank/DDBJ whole genome shotgun (WGS) entry which is preliminary data.</text>
</comment>
<accession>A0A9P6QDD6</accession>
<feature type="compositionally biased region" description="Basic and acidic residues" evidence="1">
    <location>
        <begin position="104"/>
        <end position="120"/>
    </location>
</feature>
<feature type="compositionally biased region" description="Basic residues" evidence="1">
    <location>
        <begin position="452"/>
        <end position="470"/>
    </location>
</feature>
<feature type="compositionally biased region" description="Polar residues" evidence="1">
    <location>
        <begin position="173"/>
        <end position="189"/>
    </location>
</feature>
<protein>
    <submittedName>
        <fullName evidence="3">Uncharacterized protein</fullName>
    </submittedName>
</protein>
<feature type="compositionally biased region" description="Basic and acidic residues" evidence="1">
    <location>
        <begin position="245"/>
        <end position="270"/>
    </location>
</feature>
<feature type="region of interest" description="Disordered" evidence="1">
    <location>
        <begin position="97"/>
        <end position="147"/>
    </location>
</feature>
<feature type="compositionally biased region" description="Acidic residues" evidence="1">
    <location>
        <begin position="212"/>
        <end position="244"/>
    </location>
</feature>
<proteinExistence type="predicted"/>
<evidence type="ECO:0000256" key="2">
    <source>
        <dbReference type="SAM" id="SignalP"/>
    </source>
</evidence>
<name>A0A9P6QDD6_9FUNG</name>
<reference evidence="3" key="1">
    <citation type="journal article" date="2020" name="Fungal Divers.">
        <title>Resolving the Mortierellaceae phylogeny through synthesis of multi-gene phylogenetics and phylogenomics.</title>
        <authorList>
            <person name="Vandepol N."/>
            <person name="Liber J."/>
            <person name="Desiro A."/>
            <person name="Na H."/>
            <person name="Kennedy M."/>
            <person name="Barry K."/>
            <person name="Grigoriev I.V."/>
            <person name="Miller A.N."/>
            <person name="O'Donnell K."/>
            <person name="Stajich J.E."/>
            <person name="Bonito G."/>
        </authorList>
    </citation>
    <scope>NUCLEOTIDE SEQUENCE</scope>
    <source>
        <strain evidence="3">BC1065</strain>
    </source>
</reference>
<feature type="compositionally biased region" description="Polar residues" evidence="1">
    <location>
        <begin position="273"/>
        <end position="294"/>
    </location>
</feature>
<feature type="region of interest" description="Disordered" evidence="1">
    <location>
        <begin position="167"/>
        <end position="342"/>
    </location>
</feature>
<feature type="compositionally biased region" description="Basic residues" evidence="1">
    <location>
        <begin position="199"/>
        <end position="208"/>
    </location>
</feature>
<dbReference type="OrthoDB" id="2430743at2759"/>
<feature type="region of interest" description="Disordered" evidence="1">
    <location>
        <begin position="445"/>
        <end position="519"/>
    </location>
</feature>